<name>A0A7J6HUF1_CANSA</name>
<dbReference type="InterPro" id="IPR036852">
    <property type="entry name" value="Peptidase_S8/S53_dom_sf"/>
</dbReference>
<dbReference type="Gene3D" id="2.60.40.2310">
    <property type="match status" value="1"/>
</dbReference>
<dbReference type="Pfam" id="PF17766">
    <property type="entry name" value="fn3_6"/>
    <property type="match status" value="1"/>
</dbReference>
<evidence type="ECO:0000313" key="15">
    <source>
        <dbReference type="EMBL" id="KAF4398842.1"/>
    </source>
</evidence>
<evidence type="ECO:0000256" key="6">
    <source>
        <dbReference type="ARBA" id="ARBA00022801"/>
    </source>
</evidence>
<feature type="active site" description="Charge relay system" evidence="8 9">
    <location>
        <position position="509"/>
    </location>
</feature>
<evidence type="ECO:0000313" key="14">
    <source>
        <dbReference type="EMBL" id="KAF4356619.1"/>
    </source>
</evidence>
<keyword evidence="3" id="KW-0964">Secreted</keyword>
<dbReference type="PANTHER" id="PTHR10795">
    <property type="entry name" value="PROPROTEIN CONVERTASE SUBTILISIN/KEXIN"/>
    <property type="match status" value="1"/>
</dbReference>
<keyword evidence="6 9" id="KW-0378">Hydrolase</keyword>
<dbReference type="Pfam" id="PF05922">
    <property type="entry name" value="Inhibitor_I9"/>
    <property type="match status" value="1"/>
</dbReference>
<dbReference type="PRINTS" id="PR00723">
    <property type="entry name" value="SUBTILISIN"/>
</dbReference>
<dbReference type="Proteomes" id="UP000583929">
    <property type="component" value="Unassembled WGS sequence"/>
</dbReference>
<proteinExistence type="inferred from homology"/>
<feature type="domain" description="Peptidase S8/S53" evidence="11">
    <location>
        <begin position="145"/>
        <end position="545"/>
    </location>
</feature>
<comment type="caution">
    <text evidence="15">The sequence shown here is derived from an EMBL/GenBank/DDBJ whole genome shotgun (WGS) entry which is preliminary data.</text>
</comment>
<dbReference type="Proteomes" id="UP000525078">
    <property type="component" value="Unassembled WGS sequence"/>
</dbReference>
<dbReference type="EMBL" id="JAATIQ010000022">
    <property type="protein sequence ID" value="KAF4398842.1"/>
    <property type="molecule type" value="Genomic_DNA"/>
</dbReference>
<dbReference type="EMBL" id="JAATIP010000251">
    <property type="protein sequence ID" value="KAF4356619.1"/>
    <property type="molecule type" value="Genomic_DNA"/>
</dbReference>
<keyword evidence="5 10" id="KW-0732">Signal</keyword>
<dbReference type="PROSITE" id="PS51892">
    <property type="entry name" value="SUBTILASE"/>
    <property type="match status" value="1"/>
</dbReference>
<dbReference type="InterPro" id="IPR015500">
    <property type="entry name" value="Peptidase_S8_subtilisin-rel"/>
</dbReference>
<evidence type="ECO:0000313" key="16">
    <source>
        <dbReference type="Proteomes" id="UP000525078"/>
    </source>
</evidence>
<accession>A0A7J6HUF1</accession>
<dbReference type="GO" id="GO:0009609">
    <property type="term" value="P:response to symbiotic bacterium"/>
    <property type="evidence" value="ECO:0007669"/>
    <property type="project" value="UniProtKB-ARBA"/>
</dbReference>
<evidence type="ECO:0000259" key="12">
    <source>
        <dbReference type="Pfam" id="PF05922"/>
    </source>
</evidence>
<dbReference type="InterPro" id="IPR045051">
    <property type="entry name" value="SBT"/>
</dbReference>
<dbReference type="InterPro" id="IPR034197">
    <property type="entry name" value="Peptidases_S8_3"/>
</dbReference>
<feature type="chain" id="PRO_5036400471" evidence="10">
    <location>
        <begin position="36"/>
        <end position="750"/>
    </location>
</feature>
<sequence>MKCSLQMKKHNTSLIHVLIYLLISLLSEQYLLTSADPKSNVYIIHMGKNQHEDLKLLKKTHHEVLTTVLGSKEESVKSMVYSYKHGFSGFAAKLTKTQAQTISELPGVAQVIPNQLFKVQTTRSWDYLQLSSRYQTHYDQISKLGDGAIIGLLDTGIWPESETFSDKGLGPIPSRWKGVCKSGENFNGTKHCNKKLIGARYFIKALEAEFGKPFNSTESGEFLSPRDSSGHGTHTSTIAAGSSMANTSYNGLGTGTLRGGATQARIAMYKVCWSLLSGGICAGADILKAFDEAIRDGVDVISVSIAADIPSFPEVDDRNAIAIGAFHAVAKGVVVVCSAGNAGPSPQTVQNASPWILTVGASSVDRSFPTVVTLGNNWSTTGQAMFTGNKTGFIRLAYPEVSDLQYPRDCKSLRRNDTWVRGKVVLCFTSSFKEGYIEDSAYWVKKAGGLGLIVAQNPTRSLYSCDDDFPCVQLSYDPDIAAPGVNILSAVSPSDPKKKNGFAFMSGTSMATPHVSAIVALLKSLHPDWSPAAIKSAIVTTAWNNDPSGEPIFAEGETMKLADPFDYGGGIINFNSAVNPGLVYDMNTSDYLYYLCSMGYKSSAITKLGQQIVITPNSNNNYYNSLCPTNNNNKNNKNKNSILNLNLPTITIPSLRRRTSLRRRVTNVGPINSVYKAIVNQPQGIKVSIRPRFMVFNSTTKNLSFKVTVSSSHKVTTGYYFGSLTWSDGVHLVTTPISVRTEFRVFSINN</sequence>
<feature type="active site" description="Charge relay system" evidence="8 9">
    <location>
        <position position="154"/>
    </location>
</feature>
<dbReference type="AlphaFoldDB" id="A0A7J6HUF1"/>
<evidence type="ECO:0000256" key="8">
    <source>
        <dbReference type="PIRSR" id="PIRSR615500-1"/>
    </source>
</evidence>
<dbReference type="FunFam" id="2.60.40.2310:FF:000001">
    <property type="entry name" value="Subtilisin-like protease SBT1.5"/>
    <property type="match status" value="1"/>
</dbReference>
<evidence type="ECO:0000313" key="17">
    <source>
        <dbReference type="Proteomes" id="UP000583929"/>
    </source>
</evidence>
<evidence type="ECO:0000256" key="3">
    <source>
        <dbReference type="ARBA" id="ARBA00022525"/>
    </source>
</evidence>
<evidence type="ECO:0000256" key="7">
    <source>
        <dbReference type="ARBA" id="ARBA00022825"/>
    </source>
</evidence>
<evidence type="ECO:0000259" key="11">
    <source>
        <dbReference type="Pfam" id="PF00082"/>
    </source>
</evidence>
<keyword evidence="17" id="KW-1185">Reference proteome</keyword>
<comment type="subcellular location">
    <subcellularLocation>
        <location evidence="1">Secreted</location>
    </subcellularLocation>
</comment>
<dbReference type="GO" id="GO:0005576">
    <property type="term" value="C:extracellular region"/>
    <property type="evidence" value="ECO:0007669"/>
    <property type="project" value="UniProtKB-SubCell"/>
</dbReference>
<dbReference type="GO" id="GO:0006508">
    <property type="term" value="P:proteolysis"/>
    <property type="evidence" value="ECO:0007669"/>
    <property type="project" value="UniProtKB-KW"/>
</dbReference>
<feature type="signal peptide" evidence="10">
    <location>
        <begin position="1"/>
        <end position="35"/>
    </location>
</feature>
<reference evidence="16 17" key="1">
    <citation type="journal article" date="2020" name="bioRxiv">
        <title>Sequence and annotation of 42 cannabis genomes reveals extensive copy number variation in cannabinoid synthesis and pathogen resistance genes.</title>
        <authorList>
            <person name="Mckernan K.J."/>
            <person name="Helbert Y."/>
            <person name="Kane L.T."/>
            <person name="Ebling H."/>
            <person name="Zhang L."/>
            <person name="Liu B."/>
            <person name="Eaton Z."/>
            <person name="Mclaughlin S."/>
            <person name="Kingan S."/>
            <person name="Baybayan P."/>
            <person name="Concepcion G."/>
            <person name="Jordan M."/>
            <person name="Riva A."/>
            <person name="Barbazuk W."/>
            <person name="Harkins T."/>
        </authorList>
    </citation>
    <scope>NUCLEOTIDE SEQUENCE [LARGE SCALE GENOMIC DNA]</scope>
    <source>
        <strain evidence="16 17">cv. Jamaican Lion 4</strain>
        <strain evidence="15">Father</strain>
        <strain evidence="14">Mother</strain>
        <tissue evidence="15">Leaf</tissue>
    </source>
</reference>
<dbReference type="CDD" id="cd02120">
    <property type="entry name" value="PA_subtilisin_like"/>
    <property type="match status" value="1"/>
</dbReference>
<evidence type="ECO:0000256" key="2">
    <source>
        <dbReference type="ARBA" id="ARBA00011073"/>
    </source>
</evidence>
<gene>
    <name evidence="14" type="ORF">F8388_006363</name>
    <name evidence="15" type="ORF">G4B88_023436</name>
</gene>
<keyword evidence="7 9" id="KW-0720">Serine protease</keyword>
<dbReference type="Pfam" id="PF00082">
    <property type="entry name" value="Peptidase_S8"/>
    <property type="match status" value="1"/>
</dbReference>
<evidence type="ECO:0000256" key="4">
    <source>
        <dbReference type="ARBA" id="ARBA00022670"/>
    </source>
</evidence>
<dbReference type="CDD" id="cd04852">
    <property type="entry name" value="Peptidases_S8_3"/>
    <property type="match status" value="1"/>
</dbReference>
<feature type="domain" description="Inhibitor I9" evidence="12">
    <location>
        <begin position="41"/>
        <end position="118"/>
    </location>
</feature>
<dbReference type="PROSITE" id="PS00138">
    <property type="entry name" value="SUBTILASE_SER"/>
    <property type="match status" value="1"/>
</dbReference>
<dbReference type="GO" id="GO:0004252">
    <property type="term" value="F:serine-type endopeptidase activity"/>
    <property type="evidence" value="ECO:0007669"/>
    <property type="project" value="UniProtKB-UniRule"/>
</dbReference>
<evidence type="ECO:0000256" key="9">
    <source>
        <dbReference type="PROSITE-ProRule" id="PRU01240"/>
    </source>
</evidence>
<evidence type="ECO:0000256" key="10">
    <source>
        <dbReference type="SAM" id="SignalP"/>
    </source>
</evidence>
<dbReference type="InterPro" id="IPR010259">
    <property type="entry name" value="S8pro/Inhibitor_I9"/>
</dbReference>
<organism evidence="15 17">
    <name type="scientific">Cannabis sativa</name>
    <name type="common">Hemp</name>
    <name type="synonym">Marijuana</name>
    <dbReference type="NCBI Taxonomy" id="3483"/>
    <lineage>
        <taxon>Eukaryota</taxon>
        <taxon>Viridiplantae</taxon>
        <taxon>Streptophyta</taxon>
        <taxon>Embryophyta</taxon>
        <taxon>Tracheophyta</taxon>
        <taxon>Spermatophyta</taxon>
        <taxon>Magnoliopsida</taxon>
        <taxon>eudicotyledons</taxon>
        <taxon>Gunneridae</taxon>
        <taxon>Pentapetalae</taxon>
        <taxon>rosids</taxon>
        <taxon>fabids</taxon>
        <taxon>Rosales</taxon>
        <taxon>Cannabaceae</taxon>
        <taxon>Cannabis</taxon>
    </lineage>
</organism>
<evidence type="ECO:0000256" key="1">
    <source>
        <dbReference type="ARBA" id="ARBA00004613"/>
    </source>
</evidence>
<comment type="similarity">
    <text evidence="2 9">Belongs to the peptidase S8 family.</text>
</comment>
<dbReference type="InterPro" id="IPR041469">
    <property type="entry name" value="Subtilisin-like_FN3"/>
</dbReference>
<dbReference type="Gene3D" id="3.40.50.200">
    <property type="entry name" value="Peptidase S8/S53 domain"/>
    <property type="match status" value="1"/>
</dbReference>
<feature type="active site" description="Charge relay system" evidence="8 9">
    <location>
        <position position="231"/>
    </location>
</feature>
<dbReference type="InterPro" id="IPR037045">
    <property type="entry name" value="S8pro/Inhibitor_I9_sf"/>
</dbReference>
<dbReference type="FunFam" id="3.30.70.80:FF:000002">
    <property type="entry name" value="Subtilisin-like protease SBT5.3"/>
    <property type="match status" value="1"/>
</dbReference>
<feature type="domain" description="Subtilisin-like protease fibronectin type-III" evidence="13">
    <location>
        <begin position="644"/>
        <end position="739"/>
    </location>
</feature>
<dbReference type="FunFam" id="3.40.50.200:FF:000006">
    <property type="entry name" value="Subtilisin-like protease SBT1.5"/>
    <property type="match status" value="1"/>
</dbReference>
<keyword evidence="4 9" id="KW-0645">Protease</keyword>
<dbReference type="InterPro" id="IPR000209">
    <property type="entry name" value="Peptidase_S8/S53_dom"/>
</dbReference>
<dbReference type="SUPFAM" id="SSF52743">
    <property type="entry name" value="Subtilisin-like"/>
    <property type="match status" value="1"/>
</dbReference>
<evidence type="ECO:0000259" key="13">
    <source>
        <dbReference type="Pfam" id="PF17766"/>
    </source>
</evidence>
<protein>
    <submittedName>
        <fullName evidence="15">Uncharacterized protein</fullName>
    </submittedName>
</protein>
<dbReference type="InterPro" id="IPR023828">
    <property type="entry name" value="Peptidase_S8_Ser-AS"/>
</dbReference>
<dbReference type="Gene3D" id="3.30.70.80">
    <property type="entry name" value="Peptidase S8 propeptide/proteinase inhibitor I9"/>
    <property type="match status" value="1"/>
</dbReference>
<evidence type="ECO:0000256" key="5">
    <source>
        <dbReference type="ARBA" id="ARBA00022729"/>
    </source>
</evidence>